<dbReference type="PROSITE" id="PS01318">
    <property type="entry name" value="TSAA_1"/>
    <property type="match status" value="1"/>
</dbReference>
<dbReference type="CDD" id="cd09281">
    <property type="entry name" value="UPF0066"/>
    <property type="match status" value="1"/>
</dbReference>
<feature type="domain" description="TsaA-like" evidence="3">
    <location>
        <begin position="9"/>
        <end position="150"/>
    </location>
</feature>
<dbReference type="InterPro" id="IPR041369">
    <property type="entry name" value="TrmO_C"/>
</dbReference>
<dbReference type="InterPro" id="IPR036413">
    <property type="entry name" value="YaeB-like_sf"/>
</dbReference>
<comment type="caution">
    <text evidence="4">The sequence shown here is derived from an EMBL/GenBank/DDBJ whole genome shotgun (WGS) entry which is preliminary data.</text>
</comment>
<proteinExistence type="inferred from homology"/>
<name>A0A853I024_9GAMM</name>
<dbReference type="Pfam" id="PF18389">
    <property type="entry name" value="TrmO_C"/>
    <property type="match status" value="1"/>
</dbReference>
<dbReference type="Gene3D" id="2.40.30.70">
    <property type="entry name" value="YaeB-like"/>
    <property type="match status" value="1"/>
</dbReference>
<dbReference type="PANTHER" id="PTHR12818">
    <property type="entry name" value="TRNA (ADENINE(37)-N6)-METHYLTRANSFERASE"/>
    <property type="match status" value="1"/>
</dbReference>
<keyword evidence="5" id="KW-1185">Reference proteome</keyword>
<dbReference type="Gene3D" id="3.30.2310.10">
    <property type="entry name" value="YaeB-like"/>
    <property type="match status" value="1"/>
</dbReference>
<keyword evidence="1" id="KW-0949">S-adenosyl-L-methionine</keyword>
<gene>
    <name evidence="4" type="primary">tsaA</name>
    <name evidence="4" type="ORF">H0A36_08030</name>
</gene>
<protein>
    <submittedName>
        <fullName evidence="4">tRNA (N6-threonylcarbamoyladenosine(37)-N6)-methyltransferase TrmO</fullName>
    </submittedName>
</protein>
<dbReference type="PROSITE" id="PS51668">
    <property type="entry name" value="TSAA_2"/>
    <property type="match status" value="1"/>
</dbReference>
<dbReference type="PANTHER" id="PTHR12818:SF0">
    <property type="entry name" value="TRNA (ADENINE(37)-N6)-METHYLTRANSFERASE"/>
    <property type="match status" value="1"/>
</dbReference>
<dbReference type="EMBL" id="JACCKB010000009">
    <property type="protein sequence ID" value="NYZ65959.1"/>
    <property type="molecule type" value="Genomic_DNA"/>
</dbReference>
<evidence type="ECO:0000259" key="3">
    <source>
        <dbReference type="PROSITE" id="PS51668"/>
    </source>
</evidence>
<dbReference type="AlphaFoldDB" id="A0A853I024"/>
<comment type="similarity">
    <text evidence="2">Belongs to the tRNA methyltransferase O family.</text>
</comment>
<dbReference type="InterPro" id="IPR023368">
    <property type="entry name" value="UPF0066_cons_site"/>
</dbReference>
<dbReference type="NCBIfam" id="TIGR00104">
    <property type="entry name" value="tRNA_TsaA"/>
    <property type="match status" value="1"/>
</dbReference>
<evidence type="ECO:0000256" key="2">
    <source>
        <dbReference type="ARBA" id="ARBA00033753"/>
    </source>
</evidence>
<dbReference type="RefSeq" id="WP_180567989.1">
    <property type="nucleotide sequence ID" value="NZ_JACCKB010000009.1"/>
</dbReference>
<organism evidence="4 5">
    <name type="scientific">Spartinivicinus marinus</name>
    <dbReference type="NCBI Taxonomy" id="2994442"/>
    <lineage>
        <taxon>Bacteria</taxon>
        <taxon>Pseudomonadati</taxon>
        <taxon>Pseudomonadota</taxon>
        <taxon>Gammaproteobacteria</taxon>
        <taxon>Oceanospirillales</taxon>
        <taxon>Zooshikellaceae</taxon>
        <taxon>Spartinivicinus</taxon>
    </lineage>
</organism>
<dbReference type="Pfam" id="PF01980">
    <property type="entry name" value="TrmO_N"/>
    <property type="match status" value="1"/>
</dbReference>
<dbReference type="SUPFAM" id="SSF118196">
    <property type="entry name" value="YaeB-like"/>
    <property type="match status" value="1"/>
</dbReference>
<sequence length="248" mass="28161">MDNVTEFTFKPIGIIHSCFTQKFGIPRQPGLVTAATAELELLPPFNRRECFNGLEVFSHLWVSFIFHETLSEGWRPTIRPPRLGGKKRVGVFASRSTHRPNPIGLSVVKLKSISQESDKLSLQLSEIDLLDGTPVIDIKPYLPYSDYIADASNGFAPPPVANKPVTFSQQAQSFCHQYQQVTGRNLSLLTHQVLSQDPRPAYLQNSYEREHSIQLWDVNIRWHATPDDFHINYMEPVNNESDPSFTAR</sequence>
<dbReference type="InterPro" id="IPR040372">
    <property type="entry name" value="YaeB-like"/>
</dbReference>
<evidence type="ECO:0000313" key="5">
    <source>
        <dbReference type="Proteomes" id="UP000569732"/>
    </source>
</evidence>
<dbReference type="FunFam" id="2.40.30.70:FF:000001">
    <property type="entry name" value="tRNA (N6-threonylcarbamoyladenosine(37)-N6)-methyltransferase TrmO"/>
    <property type="match status" value="1"/>
</dbReference>
<evidence type="ECO:0000313" key="4">
    <source>
        <dbReference type="EMBL" id="NYZ65959.1"/>
    </source>
</evidence>
<reference evidence="4 5" key="1">
    <citation type="submission" date="2020-07" db="EMBL/GenBank/DDBJ databases">
        <title>Endozoicomonas sp. nov., isolated from sediment.</title>
        <authorList>
            <person name="Gu T."/>
        </authorList>
    </citation>
    <scope>NUCLEOTIDE SEQUENCE [LARGE SCALE GENOMIC DNA]</scope>
    <source>
        <strain evidence="4 5">SM1973</strain>
    </source>
</reference>
<dbReference type="GO" id="GO:0089715">
    <property type="term" value="F:tRNA (L-threonylcarbamoyladenosine(37)-C2) methyltransferase activity"/>
    <property type="evidence" value="ECO:0007669"/>
    <property type="project" value="TreeGrafter"/>
</dbReference>
<dbReference type="InterPro" id="IPR036414">
    <property type="entry name" value="YaeB_N_sf"/>
</dbReference>
<dbReference type="InterPro" id="IPR023370">
    <property type="entry name" value="TrmO-like_N"/>
</dbReference>
<evidence type="ECO:0000256" key="1">
    <source>
        <dbReference type="ARBA" id="ARBA00022691"/>
    </source>
</evidence>
<accession>A0A853I024</accession>
<dbReference type="Proteomes" id="UP000569732">
    <property type="component" value="Unassembled WGS sequence"/>
</dbReference>